<proteinExistence type="predicted"/>
<accession>A0AAN4US34</accession>
<organism evidence="1 2">
    <name type="scientific">Allgaiera indica</name>
    <dbReference type="NCBI Taxonomy" id="765699"/>
    <lineage>
        <taxon>Bacteria</taxon>
        <taxon>Pseudomonadati</taxon>
        <taxon>Pseudomonadota</taxon>
        <taxon>Alphaproteobacteria</taxon>
        <taxon>Rhodobacterales</taxon>
        <taxon>Paracoccaceae</taxon>
        <taxon>Allgaiera</taxon>
    </lineage>
</organism>
<sequence length="69" mass="7269">MRWRKRIGEGKAPRAIGPSAAPNAEWLLTKTIEAGRKSGAVDDGSLSRVAVDTIVMDNMKGDRGCSAAA</sequence>
<protein>
    <submittedName>
        <fullName evidence="1">Uncharacterized protein</fullName>
    </submittedName>
</protein>
<dbReference type="EMBL" id="BNAB01000011">
    <property type="protein sequence ID" value="GHE02936.1"/>
    <property type="molecule type" value="Genomic_DNA"/>
</dbReference>
<reference evidence="1" key="2">
    <citation type="submission" date="2023-06" db="EMBL/GenBank/DDBJ databases">
        <authorList>
            <person name="Sun Q."/>
            <person name="Zhou Y."/>
        </authorList>
    </citation>
    <scope>NUCLEOTIDE SEQUENCE</scope>
    <source>
        <strain evidence="1">CGMCC 1.10859</strain>
    </source>
</reference>
<comment type="caution">
    <text evidence="1">The sequence shown here is derived from an EMBL/GenBank/DDBJ whole genome shotgun (WGS) entry which is preliminary data.</text>
</comment>
<evidence type="ECO:0000313" key="2">
    <source>
        <dbReference type="Proteomes" id="UP000634647"/>
    </source>
</evidence>
<dbReference type="AlphaFoldDB" id="A0AAN4US34"/>
<gene>
    <name evidence="1" type="ORF">GCM10008024_24310</name>
</gene>
<dbReference type="Proteomes" id="UP000634647">
    <property type="component" value="Unassembled WGS sequence"/>
</dbReference>
<evidence type="ECO:0000313" key="1">
    <source>
        <dbReference type="EMBL" id="GHE02936.1"/>
    </source>
</evidence>
<reference evidence="1" key="1">
    <citation type="journal article" date="2014" name="Int. J. Syst. Evol. Microbiol.">
        <title>Complete genome sequence of Corynebacterium casei LMG S-19264T (=DSM 44701T), isolated from a smear-ripened cheese.</title>
        <authorList>
            <consortium name="US DOE Joint Genome Institute (JGI-PGF)"/>
            <person name="Walter F."/>
            <person name="Albersmeier A."/>
            <person name="Kalinowski J."/>
            <person name="Ruckert C."/>
        </authorList>
    </citation>
    <scope>NUCLEOTIDE SEQUENCE</scope>
    <source>
        <strain evidence="1">CGMCC 1.10859</strain>
    </source>
</reference>
<name>A0AAN4US34_9RHOB</name>